<dbReference type="EMBL" id="JAHUZE010000004">
    <property type="protein sequence ID" value="MBV7380605.1"/>
    <property type="molecule type" value="Genomic_DNA"/>
</dbReference>
<evidence type="ECO:0000313" key="1">
    <source>
        <dbReference type="EMBL" id="MBV7380605.1"/>
    </source>
</evidence>
<sequence>MKIYDAQGMALMSVKRLERDGNDLVIRGKIFDAMPMAARLTPEDARAALKMLDLKTMLFLLTILFRKSSDERG</sequence>
<accession>A0ABS6T5V0</accession>
<reference evidence="1 2" key="1">
    <citation type="submission" date="2021-05" db="EMBL/GenBank/DDBJ databases">
        <title>Culturable bacteria isolated from Daya Bay.</title>
        <authorList>
            <person name="Zheng W."/>
            <person name="Yu S."/>
            <person name="Huang Y."/>
        </authorList>
    </citation>
    <scope>NUCLEOTIDE SEQUENCE [LARGE SCALE GENOMIC DNA]</scope>
    <source>
        <strain evidence="1 2">DP4N28-5</strain>
    </source>
</reference>
<name>A0ABS6T5V0_9RHOB</name>
<comment type="caution">
    <text evidence="1">The sequence shown here is derived from an EMBL/GenBank/DDBJ whole genome shotgun (WGS) entry which is preliminary data.</text>
</comment>
<dbReference type="Proteomes" id="UP000756530">
    <property type="component" value="Unassembled WGS sequence"/>
</dbReference>
<proteinExistence type="predicted"/>
<protein>
    <submittedName>
        <fullName evidence="1">Uncharacterized protein</fullName>
    </submittedName>
</protein>
<organism evidence="1 2">
    <name type="scientific">Maritimibacter dapengensis</name>
    <dbReference type="NCBI Taxonomy" id="2836868"/>
    <lineage>
        <taxon>Bacteria</taxon>
        <taxon>Pseudomonadati</taxon>
        <taxon>Pseudomonadota</taxon>
        <taxon>Alphaproteobacteria</taxon>
        <taxon>Rhodobacterales</taxon>
        <taxon>Roseobacteraceae</taxon>
        <taxon>Maritimibacter</taxon>
    </lineage>
</organism>
<keyword evidence="2" id="KW-1185">Reference proteome</keyword>
<evidence type="ECO:0000313" key="2">
    <source>
        <dbReference type="Proteomes" id="UP000756530"/>
    </source>
</evidence>
<gene>
    <name evidence="1" type="ORF">KJP28_16895</name>
</gene>